<dbReference type="InterPro" id="IPR007452">
    <property type="entry name" value="TamB_C"/>
</dbReference>
<evidence type="ECO:0000256" key="3">
    <source>
        <dbReference type="ARBA" id="ARBA00022989"/>
    </source>
</evidence>
<feature type="transmembrane region" description="Helical" evidence="6">
    <location>
        <begin position="12"/>
        <end position="31"/>
    </location>
</feature>
<comment type="caution">
    <text evidence="8">The sequence shown here is derived from an EMBL/GenBank/DDBJ whole genome shotgun (WGS) entry which is preliminary data.</text>
</comment>
<sequence length="1522" mass="171752">MSKATRIKQIIRITVISVLTLYFGLIALISLPTVQHRISTYAARELSRLTQSEVRIGNVDLGLLNRVVIQNVQIKDRQGKDMLGISRFSVKLDIPALFQKKIRIHSIQLFGLDARLRRTTPDAPLNCQFLIDTFASKDTTKKENNLDLRINSILIRRGQVHYDVLSEPVTPRKFNFHHIGIRELSATISLKTFQKDSLNAQIRRMSFNEQSGFRLKRFMLKATANPKGIYLHELTLNLPSTSLCIDTLSASGDVTSPHFLSEEETTYLGRLHASVTPADLSAFVPALEHFQDSLHMDLDFHGRGQQLRCTRFYLSSPQKELELHAEGMIDHSSPSMPPYFFGKITQADISEKAFPWLFHNLKGNSIAVPDLIQRLGFLSFQGDVSGYPSQITAHGTLQSRPGLLNANMTMHTDTLTQQRTYSGKVSSTDFELGKLLAKDEIGKTSFDLELNGLQYRNHQPESHVKGVISSLVYNHYEYQHITLNGDYKPGGFNGHLGLDDENGQITIDGSFVTRQAVPDFNLRMKVRNFRPHKLHLTKEYKDTDVALNLTADFSGHSIDDIQGKINLDSLFVRSADPSQDYFLPRFQIHATQLSSNSGGKEIRIDSPFLTGVVQGEYAYHTLLKSIERVIQKHIPSLFPAEKKTPKKKTQELNNRFRFQFRMENSEFLAKVMHIPFELQMPATLSGYLNDSLSQMRINGSLPQFTYNGKYYESGTLLCETHADELQCQLRAGTLMKKGAMFNLSFLTRAKNDKLHTTLYWGNNTSQTYSGKVDAIASFHQDNLRKTLHTHVDIQPSQIILNDTVWRIHPAIVDIAKDSIEIHNFLFEHRDQYLKINGRLGKTEADSCLVDLKNINLLYIMDMIQFHAVRFDGGITGKARLLHVLKDPVMEARLDVKDFSLNQALLGRGDILASWDQELGGVRLNADIRRDSTCTTGVTGYVSPKLKGLDLHIQAGGTPLSFLQPFVENIFTNVQGEAYGDVHLFGPFAELDLEGNVRARMKTKINILNTSFIASADSVQISSGLFRFQDVRLQDLEGHTGVVNGELRHTKLKNLSYNFHFQTDRMLVYDTDRATPDFPFYGHIYATGDVRLQGGDGQLNVDGQVHADNQTEFVYVLGTAAEATNSGFVTFVDRTPRRQQAAVKAEVYHPLNKPDQKDEEDTPTAIHLNLQIEPAERANMKIIMDPVAGDYISAYGTGNLRINFFNQGNFQIFGNYNITEGIYKMSMQNVIRKDFTLQPGGIVSFNGDPRAANLNVQAVYTVNSASLNDLIADASSSRGNVKVNCLLNLTGNLTSPNLSFGLELPTVSEEDRELVRSLTSTEEQMNTQIIYLLGVGKFYTYDYANNTGQTDATSSLAFSTLSGQLNNMLSQVIDNQNWNVGTNLTTGEKGWSDVEAEAILSGRLLNNRLIINGNFGYRENTLRNTNFVGDFEAIWLLTKNGEFRLRGYNETNDRYFTKSTLTTQGIGIMYKKDFMNWKELVDWFLRRRKSRSSKQKKEDDEKYIQKDADLPAAQKKRISNDKQ</sequence>
<dbReference type="PANTHER" id="PTHR30441">
    <property type="entry name" value="DUF748 DOMAIN-CONTAINING PROTEIN"/>
    <property type="match status" value="1"/>
</dbReference>
<dbReference type="Pfam" id="PF04357">
    <property type="entry name" value="TamB"/>
    <property type="match status" value="1"/>
</dbReference>
<name>A0ABS2ERV4_9BACE</name>
<dbReference type="PANTHER" id="PTHR30441:SF8">
    <property type="entry name" value="DUF748 DOMAIN-CONTAINING PROTEIN"/>
    <property type="match status" value="1"/>
</dbReference>
<evidence type="ECO:0000256" key="6">
    <source>
        <dbReference type="SAM" id="Phobius"/>
    </source>
</evidence>
<evidence type="ECO:0000256" key="1">
    <source>
        <dbReference type="ARBA" id="ARBA00004167"/>
    </source>
</evidence>
<keyword evidence="9" id="KW-1185">Reference proteome</keyword>
<dbReference type="EMBL" id="JACJJW010000002">
    <property type="protein sequence ID" value="MBM6757352.1"/>
    <property type="molecule type" value="Genomic_DNA"/>
</dbReference>
<evidence type="ECO:0000313" key="9">
    <source>
        <dbReference type="Proteomes" id="UP000703295"/>
    </source>
</evidence>
<keyword evidence="2 6" id="KW-0812">Transmembrane</keyword>
<proteinExistence type="predicted"/>
<dbReference type="InterPro" id="IPR052894">
    <property type="entry name" value="AsmA-related"/>
</dbReference>
<evidence type="ECO:0000256" key="4">
    <source>
        <dbReference type="ARBA" id="ARBA00023136"/>
    </source>
</evidence>
<accession>A0ABS2ERV4</accession>
<protein>
    <submittedName>
        <fullName evidence="8">Translocation/assembly module TamB domain-containing protein</fullName>
    </submittedName>
</protein>
<organism evidence="8 9">
    <name type="scientific">Bacteroides mediterraneensis</name>
    <dbReference type="NCBI Taxonomy" id="1841856"/>
    <lineage>
        <taxon>Bacteria</taxon>
        <taxon>Pseudomonadati</taxon>
        <taxon>Bacteroidota</taxon>
        <taxon>Bacteroidia</taxon>
        <taxon>Bacteroidales</taxon>
        <taxon>Bacteroidaceae</taxon>
        <taxon>Bacteroides</taxon>
    </lineage>
</organism>
<evidence type="ECO:0000313" key="8">
    <source>
        <dbReference type="EMBL" id="MBM6757352.1"/>
    </source>
</evidence>
<feature type="domain" description="Translocation and assembly module TamB C-terminal" evidence="7">
    <location>
        <begin position="1033"/>
        <end position="1473"/>
    </location>
</feature>
<dbReference type="InterPro" id="IPR008023">
    <property type="entry name" value="DUF748"/>
</dbReference>
<feature type="compositionally biased region" description="Basic and acidic residues" evidence="5">
    <location>
        <begin position="1494"/>
        <end position="1508"/>
    </location>
</feature>
<gene>
    <name evidence="8" type="ORF">H6A31_01350</name>
</gene>
<dbReference type="RefSeq" id="WP_204473985.1">
    <property type="nucleotide sequence ID" value="NZ_JACJJW010000002.1"/>
</dbReference>
<keyword evidence="4 6" id="KW-0472">Membrane</keyword>
<feature type="region of interest" description="Disordered" evidence="5">
    <location>
        <begin position="1488"/>
        <end position="1522"/>
    </location>
</feature>
<evidence type="ECO:0000259" key="7">
    <source>
        <dbReference type="Pfam" id="PF04357"/>
    </source>
</evidence>
<evidence type="ECO:0000256" key="2">
    <source>
        <dbReference type="ARBA" id="ARBA00022692"/>
    </source>
</evidence>
<evidence type="ECO:0000256" key="5">
    <source>
        <dbReference type="SAM" id="MobiDB-lite"/>
    </source>
</evidence>
<dbReference type="Pfam" id="PF05359">
    <property type="entry name" value="DUF748"/>
    <property type="match status" value="1"/>
</dbReference>
<comment type="subcellular location">
    <subcellularLocation>
        <location evidence="1">Membrane</location>
        <topology evidence="1">Single-pass membrane protein</topology>
    </subcellularLocation>
</comment>
<dbReference type="Proteomes" id="UP000703295">
    <property type="component" value="Unassembled WGS sequence"/>
</dbReference>
<keyword evidence="3 6" id="KW-1133">Transmembrane helix</keyword>
<reference evidence="8 9" key="1">
    <citation type="journal article" date="2021" name="Sci. Rep.">
        <title>The distribution of antibiotic resistance genes in chicken gut microbiota commensals.</title>
        <authorList>
            <person name="Juricova H."/>
            <person name="Matiasovicova J."/>
            <person name="Kubasova T."/>
            <person name="Cejkova D."/>
            <person name="Rychlik I."/>
        </authorList>
    </citation>
    <scope>NUCLEOTIDE SEQUENCE [LARGE SCALE GENOMIC DNA]</scope>
    <source>
        <strain evidence="8 9">An801</strain>
    </source>
</reference>